<evidence type="ECO:0000256" key="1">
    <source>
        <dbReference type="SAM" id="MobiDB-lite"/>
    </source>
</evidence>
<sequence>MSTTETEFPQLAHTKSSSTSSFRTGSEPSLTHRPESGSQKSSTPSDLLRPPQTPSDLLRPPQTSSDLLKPPQIPSDPLRPPQTSSDLWPESSREDGFASLVFLDTIRLPFRRPANRKRPACFRHSTGQPSGLLRVSRHCAAVSTLPYASTLQGEEQTSRRDEGPAFDTRGSDECSWLLVFPPPENKPLSGVGVDSFLNR</sequence>
<feature type="compositionally biased region" description="Polar residues" evidence="1">
    <location>
        <begin position="36"/>
        <end position="45"/>
    </location>
</feature>
<name>A0A4Z2H3B8_9TELE</name>
<evidence type="ECO:0000313" key="3">
    <source>
        <dbReference type="Proteomes" id="UP000314294"/>
    </source>
</evidence>
<accession>A0A4Z2H3B8</accession>
<feature type="compositionally biased region" description="Pro residues" evidence="1">
    <location>
        <begin position="71"/>
        <end position="80"/>
    </location>
</feature>
<gene>
    <name evidence="2" type="ORF">EYF80_030233</name>
</gene>
<proteinExistence type="predicted"/>
<evidence type="ECO:0000313" key="2">
    <source>
        <dbReference type="EMBL" id="TNN59583.1"/>
    </source>
</evidence>
<dbReference type="OrthoDB" id="8960888at2759"/>
<feature type="compositionally biased region" description="Low complexity" evidence="1">
    <location>
        <begin position="14"/>
        <end position="29"/>
    </location>
</feature>
<protein>
    <submittedName>
        <fullName evidence="2">Uncharacterized protein</fullName>
    </submittedName>
</protein>
<feature type="region of interest" description="Disordered" evidence="1">
    <location>
        <begin position="1"/>
        <end position="91"/>
    </location>
</feature>
<keyword evidence="3" id="KW-1185">Reference proteome</keyword>
<comment type="caution">
    <text evidence="2">The sequence shown here is derived from an EMBL/GenBank/DDBJ whole genome shotgun (WGS) entry which is preliminary data.</text>
</comment>
<dbReference type="EMBL" id="SRLO01000353">
    <property type="protein sequence ID" value="TNN59583.1"/>
    <property type="molecule type" value="Genomic_DNA"/>
</dbReference>
<organism evidence="2 3">
    <name type="scientific">Liparis tanakae</name>
    <name type="common">Tanaka's snailfish</name>
    <dbReference type="NCBI Taxonomy" id="230148"/>
    <lineage>
        <taxon>Eukaryota</taxon>
        <taxon>Metazoa</taxon>
        <taxon>Chordata</taxon>
        <taxon>Craniata</taxon>
        <taxon>Vertebrata</taxon>
        <taxon>Euteleostomi</taxon>
        <taxon>Actinopterygii</taxon>
        <taxon>Neopterygii</taxon>
        <taxon>Teleostei</taxon>
        <taxon>Neoteleostei</taxon>
        <taxon>Acanthomorphata</taxon>
        <taxon>Eupercaria</taxon>
        <taxon>Perciformes</taxon>
        <taxon>Cottioidei</taxon>
        <taxon>Cottales</taxon>
        <taxon>Liparidae</taxon>
        <taxon>Liparis</taxon>
    </lineage>
</organism>
<dbReference type="AlphaFoldDB" id="A0A4Z2H3B8"/>
<dbReference type="Proteomes" id="UP000314294">
    <property type="component" value="Unassembled WGS sequence"/>
</dbReference>
<reference evidence="2 3" key="1">
    <citation type="submission" date="2019-03" db="EMBL/GenBank/DDBJ databases">
        <title>First draft genome of Liparis tanakae, snailfish: a comprehensive survey of snailfish specific genes.</title>
        <authorList>
            <person name="Kim W."/>
            <person name="Song I."/>
            <person name="Jeong J.-H."/>
            <person name="Kim D."/>
            <person name="Kim S."/>
            <person name="Ryu S."/>
            <person name="Song J.Y."/>
            <person name="Lee S.K."/>
        </authorList>
    </citation>
    <scope>NUCLEOTIDE SEQUENCE [LARGE SCALE GENOMIC DNA]</scope>
    <source>
        <tissue evidence="2">Muscle</tissue>
    </source>
</reference>